<dbReference type="Proteomes" id="UP000694396">
    <property type="component" value="Unplaced"/>
</dbReference>
<name>A0A8C3QL80_9PASS</name>
<keyword evidence="3" id="KW-0732">Signal</keyword>
<dbReference type="InterPro" id="IPR023828">
    <property type="entry name" value="Peptidase_S8_Ser-AS"/>
</dbReference>
<accession>A0A8C3QL80</accession>
<feature type="compositionally biased region" description="Low complexity" evidence="10">
    <location>
        <begin position="16"/>
        <end position="31"/>
    </location>
</feature>
<keyword evidence="7" id="KW-0325">Glycoprotein</keyword>
<dbReference type="CDD" id="cd04059">
    <property type="entry name" value="Peptidases_S8_Protein_convertases_Kexins_Furin-like"/>
    <property type="match status" value="1"/>
</dbReference>
<feature type="compositionally biased region" description="Gly residues" evidence="10">
    <location>
        <begin position="53"/>
        <end position="63"/>
    </location>
</feature>
<dbReference type="CDD" id="cd00064">
    <property type="entry name" value="FU"/>
    <property type="match status" value="1"/>
</dbReference>
<dbReference type="PROSITE" id="PS51892">
    <property type="entry name" value="SUBTILASE"/>
    <property type="match status" value="1"/>
</dbReference>
<reference evidence="13" key="1">
    <citation type="submission" date="2025-08" db="UniProtKB">
        <authorList>
            <consortium name="Ensembl"/>
        </authorList>
    </citation>
    <scope>IDENTIFICATION</scope>
</reference>
<dbReference type="PROSITE" id="PS00137">
    <property type="entry name" value="SUBTILASE_HIS"/>
    <property type="match status" value="1"/>
</dbReference>
<keyword evidence="2" id="KW-0165">Cleavage on pair of basic residues</keyword>
<dbReference type="PANTHER" id="PTHR42884">
    <property type="entry name" value="PROPROTEIN CONVERTASE SUBTILISIN/KEXIN-RELATED"/>
    <property type="match status" value="1"/>
</dbReference>
<protein>
    <submittedName>
        <fullName evidence="13">Proprotein convertase subtilisin/kexin type 4</fullName>
    </submittedName>
</protein>
<keyword evidence="5 9" id="KW-0720">Serine protease</keyword>
<dbReference type="GO" id="GO:0000139">
    <property type="term" value="C:Golgi membrane"/>
    <property type="evidence" value="ECO:0007669"/>
    <property type="project" value="TreeGrafter"/>
</dbReference>
<evidence type="ECO:0000256" key="6">
    <source>
        <dbReference type="ARBA" id="ARBA00023145"/>
    </source>
</evidence>
<keyword evidence="1 9" id="KW-0645">Protease</keyword>
<evidence type="ECO:0000256" key="9">
    <source>
        <dbReference type="PROSITE-ProRule" id="PRU01240"/>
    </source>
</evidence>
<evidence type="ECO:0000256" key="11">
    <source>
        <dbReference type="SAM" id="Phobius"/>
    </source>
</evidence>
<dbReference type="InterPro" id="IPR009030">
    <property type="entry name" value="Growth_fac_rcpt_cys_sf"/>
</dbReference>
<evidence type="ECO:0000256" key="7">
    <source>
        <dbReference type="ARBA" id="ARBA00023180"/>
    </source>
</evidence>
<proteinExistence type="inferred from homology"/>
<dbReference type="SUPFAM" id="SSF54897">
    <property type="entry name" value="Protease propeptides/inhibitors"/>
    <property type="match status" value="1"/>
</dbReference>
<evidence type="ECO:0000256" key="1">
    <source>
        <dbReference type="ARBA" id="ARBA00022670"/>
    </source>
</evidence>
<dbReference type="InterPro" id="IPR034182">
    <property type="entry name" value="Kexin/furin"/>
</dbReference>
<keyword evidence="14" id="KW-1185">Reference proteome</keyword>
<dbReference type="FunFam" id="3.40.50.200:FF:000001">
    <property type="entry name" value="Furin 2, isoform B"/>
    <property type="match status" value="1"/>
</dbReference>
<dbReference type="InterPro" id="IPR032815">
    <property type="entry name" value="S8_pro-domain"/>
</dbReference>
<evidence type="ECO:0000256" key="8">
    <source>
        <dbReference type="PIRSR" id="PIRSR615500-1"/>
    </source>
</evidence>
<dbReference type="InterPro" id="IPR006212">
    <property type="entry name" value="Furin_repeat"/>
</dbReference>
<keyword evidence="4 9" id="KW-0378">Hydrolase</keyword>
<sequence length="887" mass="94264">MATRAVAARPDGGSGPARPGAVAVPGAVRAARGGRHRPSGPRQAPRLPEQLGRAGGGGAAGRPGPGPPARAALPGPGVAWAGKGGPGPPRVPLARPCCPYPPCVAIVCSLRLSHGQGHLPLDQVAPSLVQPGLERSLGIWESCASVPPPAEQTAPEPAGLSERPPRAHPAPPQDSVLSLSDVFCSSRTTAHVKFTIPASGAQAGLAPLGAPLGFSPRKAPSSSLCPQVMEGEPFHHLSHRGSRQRALSRHWGWHTRLSRDPQVLWFEQQTVKRRCRRGAGVVPTDPWFPRQWYMNNDIHPDLNILTAWSRGYTGLGVVLTVLDDGLEKDHPDLAANYDPLASYDFNSNDPDPQPRYGDGDKNWHGTRCAGEVAAVANNGICGAGVAYNAKIGGVRMLDGAITDIVEAQALSLQLQYIHIYSASWGPDDDGRTVDGPGVLAAAAFRRGVVQGRGGLGSIFIWASGNGGTNYDNCNCDGYANSIYTVSVGSVLGDGQRPRYSEGCPAILTTTYSSRTSSKVQIVTTDLHHRCTDKHTGTSASAPLAAGVVALALEANPALTWRDLQHLIIRASRPAHLQAEDWAENGVGRRVSHYYGYGLLDAGLLVQAATTWTGTRPQEKCSVQAVQLVPGRDIGSRLTISTDVSSCSEGIRSLEHVQVQLSLSYSRRGDLVVALRSPMGTTSTLVTLRPYDTSQDGYQDWTFMSTHFWDENPEGIWTLQLENRGDDQNTGGCPLGGEPHFYWSHPALGHSSFSLLDGQFVGFSSLATSPPFPRDPALCLRVSQDNNPKASSPVPLPCCHPSCYTCQGPWANNCTSCPSGRTFQAVTYTCQHPAEGSPRPEGLRWYLVVVAVLACSSLVLAGLLYPTYRTALGAGRAAPCCPQAGRTE</sequence>
<dbReference type="SUPFAM" id="SSF57184">
    <property type="entry name" value="Growth factor receptor domain"/>
    <property type="match status" value="1"/>
</dbReference>
<dbReference type="InterPro" id="IPR036852">
    <property type="entry name" value="Peptidase_S8/S53_dom_sf"/>
</dbReference>
<dbReference type="Gene3D" id="2.60.120.260">
    <property type="entry name" value="Galactose-binding domain-like"/>
    <property type="match status" value="1"/>
</dbReference>
<dbReference type="GO" id="GO:0005802">
    <property type="term" value="C:trans-Golgi network"/>
    <property type="evidence" value="ECO:0007669"/>
    <property type="project" value="TreeGrafter"/>
</dbReference>
<dbReference type="InterPro" id="IPR038466">
    <property type="entry name" value="S8_pro-domain_sf"/>
</dbReference>
<evidence type="ECO:0000313" key="13">
    <source>
        <dbReference type="Ensembl" id="ENSCRFP00000007893.1"/>
    </source>
</evidence>
<evidence type="ECO:0000256" key="10">
    <source>
        <dbReference type="SAM" id="MobiDB-lite"/>
    </source>
</evidence>
<organism evidence="13 14">
    <name type="scientific">Cyanoderma ruficeps</name>
    <name type="common">rufous-capped babbler</name>
    <dbReference type="NCBI Taxonomy" id="181631"/>
    <lineage>
        <taxon>Eukaryota</taxon>
        <taxon>Metazoa</taxon>
        <taxon>Chordata</taxon>
        <taxon>Craniata</taxon>
        <taxon>Vertebrata</taxon>
        <taxon>Euteleostomi</taxon>
        <taxon>Archelosauria</taxon>
        <taxon>Archosauria</taxon>
        <taxon>Dinosauria</taxon>
        <taxon>Saurischia</taxon>
        <taxon>Theropoda</taxon>
        <taxon>Coelurosauria</taxon>
        <taxon>Aves</taxon>
        <taxon>Neognathae</taxon>
        <taxon>Neoaves</taxon>
        <taxon>Telluraves</taxon>
        <taxon>Australaves</taxon>
        <taxon>Passeriformes</taxon>
        <taxon>Sylvioidea</taxon>
        <taxon>Timaliidae</taxon>
        <taxon>Cyanoderma</taxon>
    </lineage>
</organism>
<keyword evidence="11" id="KW-0472">Membrane</keyword>
<dbReference type="InterPro" id="IPR022398">
    <property type="entry name" value="Peptidase_S8_His-AS"/>
</dbReference>
<dbReference type="InterPro" id="IPR015500">
    <property type="entry name" value="Peptidase_S8_subtilisin-rel"/>
</dbReference>
<evidence type="ECO:0000259" key="12">
    <source>
        <dbReference type="PROSITE" id="PS51829"/>
    </source>
</evidence>
<dbReference type="Pfam" id="PF00082">
    <property type="entry name" value="Peptidase_S8"/>
    <property type="match status" value="1"/>
</dbReference>
<feature type="domain" description="P/Homo B" evidence="12">
    <location>
        <begin position="610"/>
        <end position="746"/>
    </location>
</feature>
<dbReference type="PRINTS" id="PR00723">
    <property type="entry name" value="SUBTILISIN"/>
</dbReference>
<keyword evidence="6" id="KW-0865">Zymogen</keyword>
<evidence type="ECO:0000256" key="4">
    <source>
        <dbReference type="ARBA" id="ARBA00022801"/>
    </source>
</evidence>
<dbReference type="SUPFAM" id="SSF49785">
    <property type="entry name" value="Galactose-binding domain-like"/>
    <property type="match status" value="1"/>
</dbReference>
<evidence type="ECO:0000256" key="5">
    <source>
        <dbReference type="ARBA" id="ARBA00022825"/>
    </source>
</evidence>
<dbReference type="GO" id="GO:0016486">
    <property type="term" value="P:peptide hormone processing"/>
    <property type="evidence" value="ECO:0007669"/>
    <property type="project" value="TreeGrafter"/>
</dbReference>
<dbReference type="GO" id="GO:0004252">
    <property type="term" value="F:serine-type endopeptidase activity"/>
    <property type="evidence" value="ECO:0007669"/>
    <property type="project" value="UniProtKB-UniRule"/>
</dbReference>
<reference evidence="13" key="2">
    <citation type="submission" date="2025-09" db="UniProtKB">
        <authorList>
            <consortium name="Ensembl"/>
        </authorList>
    </citation>
    <scope>IDENTIFICATION</scope>
</reference>
<feature type="active site" description="Charge relay system" evidence="8 9">
    <location>
        <position position="538"/>
    </location>
</feature>
<dbReference type="Gene3D" id="3.30.70.850">
    <property type="entry name" value="Peptidase S8, pro-domain"/>
    <property type="match status" value="1"/>
</dbReference>
<feature type="region of interest" description="Disordered" evidence="10">
    <location>
        <begin position="144"/>
        <end position="174"/>
    </location>
</feature>
<evidence type="ECO:0000313" key="14">
    <source>
        <dbReference type="Proteomes" id="UP000694396"/>
    </source>
</evidence>
<dbReference type="SUPFAM" id="SSF52743">
    <property type="entry name" value="Subtilisin-like"/>
    <property type="match status" value="1"/>
</dbReference>
<dbReference type="AlphaFoldDB" id="A0A8C3QL80"/>
<dbReference type="Ensembl" id="ENSCRFT00000008170.1">
    <property type="protein sequence ID" value="ENSCRFP00000007893.1"/>
    <property type="gene ID" value="ENSCRFG00000006205.1"/>
</dbReference>
<feature type="active site" description="Charge relay system" evidence="8 9">
    <location>
        <position position="323"/>
    </location>
</feature>
<comment type="similarity">
    <text evidence="9">Belongs to the peptidase S8 family.</text>
</comment>
<feature type="active site" description="Charge relay system" evidence="8 9">
    <location>
        <position position="364"/>
    </location>
</feature>
<dbReference type="PROSITE" id="PS00138">
    <property type="entry name" value="SUBTILASE_SER"/>
    <property type="match status" value="1"/>
</dbReference>
<dbReference type="InterPro" id="IPR002884">
    <property type="entry name" value="P_dom"/>
</dbReference>
<dbReference type="Pfam" id="PF16470">
    <property type="entry name" value="S8_pro-domain"/>
    <property type="match status" value="1"/>
</dbReference>
<feature type="region of interest" description="Disordered" evidence="10">
    <location>
        <begin position="1"/>
        <end position="83"/>
    </location>
</feature>
<keyword evidence="11" id="KW-1133">Transmembrane helix</keyword>
<dbReference type="Gene3D" id="3.40.50.200">
    <property type="entry name" value="Peptidase S8/S53 domain"/>
    <property type="match status" value="1"/>
</dbReference>
<dbReference type="InterPro" id="IPR008979">
    <property type="entry name" value="Galactose-bd-like_sf"/>
</dbReference>
<dbReference type="PROSITE" id="PS51829">
    <property type="entry name" value="P_HOMO_B"/>
    <property type="match status" value="1"/>
</dbReference>
<dbReference type="PANTHER" id="PTHR42884:SF16">
    <property type="entry name" value="PROPROTEIN CONVERTASE SUBTILISIN_KEXIN TYPE 4"/>
    <property type="match status" value="1"/>
</dbReference>
<keyword evidence="11" id="KW-0812">Transmembrane</keyword>
<feature type="transmembrane region" description="Helical" evidence="11">
    <location>
        <begin position="844"/>
        <end position="865"/>
    </location>
</feature>
<dbReference type="InterPro" id="IPR000209">
    <property type="entry name" value="Peptidase_S8/S53_dom"/>
</dbReference>
<evidence type="ECO:0000256" key="2">
    <source>
        <dbReference type="ARBA" id="ARBA00022685"/>
    </source>
</evidence>
<evidence type="ECO:0000256" key="3">
    <source>
        <dbReference type="ARBA" id="ARBA00022729"/>
    </source>
</evidence>
<dbReference type="Pfam" id="PF01483">
    <property type="entry name" value="P_proprotein"/>
    <property type="match status" value="1"/>
</dbReference>